<dbReference type="PROSITE" id="PS50968">
    <property type="entry name" value="BIOTINYL_LIPOYL"/>
    <property type="match status" value="1"/>
</dbReference>
<keyword evidence="4 7" id="KW-0808">Transferase</keyword>
<comment type="similarity">
    <text evidence="2 7">Belongs to the 2-oxoacid dehydrogenase family.</text>
</comment>
<dbReference type="Gene3D" id="4.10.320.10">
    <property type="entry name" value="E3-binding domain"/>
    <property type="match status" value="1"/>
</dbReference>
<sequence>MGVHVIKMPDIGEGIAEVELGAWHVEVGQIVKEDGPLADVMTDKAAVEIPSPVAGKVISLGGKVGEVLAVGSELIRLEVEGEGNLKPGAAAQGAQGAKGTNGANGAHGASGSNGAHGANVTHGTQAAAAANVAAAVHGHEANALSASSAAGTAATASASAIHAASTPAAGAASSRPHDSSTASASTSLATSSASRALAATQPAPIRQPDERPLASPAVRQRAWDMGIELRFVHGTGEAGRILHSDLDAYAQTRGTVPSPLQARSGYAERLDETPVPVIGMRRAIARKMQEAKRRIPHFSYVEEIDVTELEDLRAQLNKRWGETRGRLTMLPLLIRAMVVALRDFPQINARFDDEAGVVTRYGAVHIGVATQTDAGLTVPVLRHAEARDVWSMAAEIVRLAEAVRSGKATRDELSGSTITVSSLGALGGIVSTPVINHPEVGIVGVNRMVERPMIRNGAVVARKMMNLSSSFDHRVVDGMDAAEFIQSVRALLEQPALLFVE</sequence>
<dbReference type="InterPro" id="IPR023213">
    <property type="entry name" value="CAT-like_dom_sf"/>
</dbReference>
<evidence type="ECO:0000256" key="3">
    <source>
        <dbReference type="ARBA" id="ARBA00011484"/>
    </source>
</evidence>
<dbReference type="PROSITE" id="PS51826">
    <property type="entry name" value="PSBD"/>
    <property type="match status" value="1"/>
</dbReference>
<evidence type="ECO:0000256" key="8">
    <source>
        <dbReference type="SAM" id="MobiDB-lite"/>
    </source>
</evidence>
<dbReference type="PROSITE" id="PS00189">
    <property type="entry name" value="LIPOYL"/>
    <property type="match status" value="1"/>
</dbReference>
<dbReference type="SUPFAM" id="SSF52777">
    <property type="entry name" value="CoA-dependent acyltransferases"/>
    <property type="match status" value="1"/>
</dbReference>
<dbReference type="InterPro" id="IPR003016">
    <property type="entry name" value="2-oxoA_DH_lipoyl-BS"/>
</dbReference>
<dbReference type="InterPro" id="IPR001078">
    <property type="entry name" value="2-oxoacid_DH_actylTfrase"/>
</dbReference>
<organism evidence="11 12">
    <name type="scientific">Paraburkholderia phenazinium</name>
    <dbReference type="NCBI Taxonomy" id="60549"/>
    <lineage>
        <taxon>Bacteria</taxon>
        <taxon>Pseudomonadati</taxon>
        <taxon>Pseudomonadota</taxon>
        <taxon>Betaproteobacteria</taxon>
        <taxon>Burkholderiales</taxon>
        <taxon>Burkholderiaceae</taxon>
        <taxon>Paraburkholderia</taxon>
    </lineage>
</organism>
<dbReference type="AlphaFoldDB" id="A0A1G7PVC8"/>
<feature type="region of interest" description="Disordered" evidence="8">
    <location>
        <begin position="167"/>
        <end position="217"/>
    </location>
</feature>
<dbReference type="CDD" id="cd06849">
    <property type="entry name" value="lipoyl_domain"/>
    <property type="match status" value="1"/>
</dbReference>
<dbReference type="FunFam" id="3.30.559.10:FF:000007">
    <property type="entry name" value="Dihydrolipoamide acetyltransferase component of pyruvate dehydrogenase complex"/>
    <property type="match status" value="1"/>
</dbReference>
<dbReference type="SUPFAM" id="SSF51230">
    <property type="entry name" value="Single hybrid motif"/>
    <property type="match status" value="1"/>
</dbReference>
<comment type="subunit">
    <text evidence="3">Forms a 24-polypeptide structural core with octahedral symmetry.</text>
</comment>
<dbReference type="SUPFAM" id="SSF47005">
    <property type="entry name" value="Peripheral subunit-binding domain of 2-oxo acid dehydrogenase complex"/>
    <property type="match status" value="1"/>
</dbReference>
<keyword evidence="5 7" id="KW-0450">Lipoyl</keyword>
<name>A0A1G7PVC8_9BURK</name>
<dbReference type="GO" id="GO:0031405">
    <property type="term" value="F:lipoic acid binding"/>
    <property type="evidence" value="ECO:0007669"/>
    <property type="project" value="TreeGrafter"/>
</dbReference>
<dbReference type="Pfam" id="PF00364">
    <property type="entry name" value="Biotin_lipoyl"/>
    <property type="match status" value="1"/>
</dbReference>
<evidence type="ECO:0000256" key="7">
    <source>
        <dbReference type="RuleBase" id="RU003423"/>
    </source>
</evidence>
<proteinExistence type="inferred from homology"/>
<protein>
    <recommendedName>
        <fullName evidence="7">Dihydrolipoamide acetyltransferase component of pyruvate dehydrogenase complex</fullName>
        <ecNumber evidence="7">2.3.1.-</ecNumber>
    </recommendedName>
</protein>
<feature type="domain" description="Lipoyl-binding" evidence="9">
    <location>
        <begin position="3"/>
        <end position="78"/>
    </location>
</feature>
<gene>
    <name evidence="11" type="ORF">SAMN05216466_101471</name>
</gene>
<dbReference type="Proteomes" id="UP000199706">
    <property type="component" value="Unassembled WGS sequence"/>
</dbReference>
<dbReference type="GO" id="GO:0016407">
    <property type="term" value="F:acetyltransferase activity"/>
    <property type="evidence" value="ECO:0007669"/>
    <property type="project" value="TreeGrafter"/>
</dbReference>
<evidence type="ECO:0000256" key="1">
    <source>
        <dbReference type="ARBA" id="ARBA00001938"/>
    </source>
</evidence>
<dbReference type="InterPro" id="IPR036625">
    <property type="entry name" value="E3-bd_dom_sf"/>
</dbReference>
<dbReference type="InterPro" id="IPR000089">
    <property type="entry name" value="Biotin_lipoyl"/>
</dbReference>
<dbReference type="GO" id="GO:0005737">
    <property type="term" value="C:cytoplasm"/>
    <property type="evidence" value="ECO:0007669"/>
    <property type="project" value="TreeGrafter"/>
</dbReference>
<dbReference type="Gene3D" id="2.40.50.100">
    <property type="match status" value="1"/>
</dbReference>
<feature type="domain" description="Peripheral subunit-binding (PSBD)" evidence="10">
    <location>
        <begin position="213"/>
        <end position="250"/>
    </location>
</feature>
<dbReference type="PANTHER" id="PTHR43178">
    <property type="entry name" value="DIHYDROLIPOAMIDE ACETYLTRANSFERASE COMPONENT OF PYRUVATE DEHYDROGENASE COMPLEX"/>
    <property type="match status" value="1"/>
</dbReference>
<accession>A0A1G7PVC8</accession>
<dbReference type="RefSeq" id="WP_090681255.1">
    <property type="nucleotide sequence ID" value="NZ_CADERL010000001.1"/>
</dbReference>
<dbReference type="InterPro" id="IPR004167">
    <property type="entry name" value="PSBD"/>
</dbReference>
<evidence type="ECO:0000256" key="6">
    <source>
        <dbReference type="ARBA" id="ARBA00023315"/>
    </source>
</evidence>
<evidence type="ECO:0000313" key="11">
    <source>
        <dbReference type="EMBL" id="SDF90214.1"/>
    </source>
</evidence>
<reference evidence="11 12" key="1">
    <citation type="submission" date="2016-10" db="EMBL/GenBank/DDBJ databases">
        <authorList>
            <person name="de Groot N.N."/>
        </authorList>
    </citation>
    <scope>NUCLEOTIDE SEQUENCE [LARGE SCALE GENOMIC DNA]</scope>
    <source>
        <strain evidence="11 12">LMG 2247</strain>
    </source>
</reference>
<evidence type="ECO:0000313" key="12">
    <source>
        <dbReference type="Proteomes" id="UP000199706"/>
    </source>
</evidence>
<evidence type="ECO:0000259" key="10">
    <source>
        <dbReference type="PROSITE" id="PS51826"/>
    </source>
</evidence>
<dbReference type="InterPro" id="IPR011053">
    <property type="entry name" value="Single_hybrid_motif"/>
</dbReference>
<feature type="compositionally biased region" description="Low complexity" evidence="8">
    <location>
        <begin position="167"/>
        <end position="200"/>
    </location>
</feature>
<feature type="region of interest" description="Disordered" evidence="8">
    <location>
        <begin position="88"/>
        <end position="119"/>
    </location>
</feature>
<dbReference type="Pfam" id="PF00198">
    <property type="entry name" value="2-oxoacid_dh"/>
    <property type="match status" value="1"/>
</dbReference>
<dbReference type="InterPro" id="IPR050743">
    <property type="entry name" value="2-oxoacid_DH_E2_comp"/>
</dbReference>
<dbReference type="Pfam" id="PF02817">
    <property type="entry name" value="E3_binding"/>
    <property type="match status" value="1"/>
</dbReference>
<dbReference type="OrthoDB" id="9805770at2"/>
<keyword evidence="6 7" id="KW-0012">Acyltransferase</keyword>
<comment type="cofactor">
    <cofactor evidence="1 7">
        <name>(R)-lipoate</name>
        <dbReference type="ChEBI" id="CHEBI:83088"/>
    </cofactor>
</comment>
<evidence type="ECO:0000256" key="5">
    <source>
        <dbReference type="ARBA" id="ARBA00022823"/>
    </source>
</evidence>
<evidence type="ECO:0000256" key="2">
    <source>
        <dbReference type="ARBA" id="ARBA00007317"/>
    </source>
</evidence>
<dbReference type="PANTHER" id="PTHR43178:SF5">
    <property type="entry name" value="LIPOAMIDE ACYLTRANSFERASE COMPONENT OF BRANCHED-CHAIN ALPHA-KETO ACID DEHYDROGENASE COMPLEX, MITOCHONDRIAL"/>
    <property type="match status" value="1"/>
</dbReference>
<evidence type="ECO:0000256" key="4">
    <source>
        <dbReference type="ARBA" id="ARBA00022679"/>
    </source>
</evidence>
<dbReference type="EMBL" id="FNCJ01000001">
    <property type="protein sequence ID" value="SDF90214.1"/>
    <property type="molecule type" value="Genomic_DNA"/>
</dbReference>
<dbReference type="Gene3D" id="3.30.559.10">
    <property type="entry name" value="Chloramphenicol acetyltransferase-like domain"/>
    <property type="match status" value="1"/>
</dbReference>
<evidence type="ECO:0000259" key="9">
    <source>
        <dbReference type="PROSITE" id="PS50968"/>
    </source>
</evidence>
<dbReference type="EC" id="2.3.1.-" evidence="7"/>